<evidence type="ECO:0000259" key="14">
    <source>
        <dbReference type="Pfam" id="PF00291"/>
    </source>
</evidence>
<gene>
    <name evidence="15" type="ORF">FA09DRAFT_304301</name>
</gene>
<dbReference type="EMBL" id="KZ819284">
    <property type="protein sequence ID" value="PWO01029.1"/>
    <property type="molecule type" value="Genomic_DNA"/>
</dbReference>
<dbReference type="GO" id="GO:0030378">
    <property type="term" value="F:serine racemase activity"/>
    <property type="evidence" value="ECO:0007669"/>
    <property type="project" value="UniProtKB-EC"/>
</dbReference>
<comment type="catalytic activity">
    <reaction evidence="7">
        <text>L-serine = D-serine</text>
        <dbReference type="Rhea" id="RHEA:10980"/>
        <dbReference type="ChEBI" id="CHEBI:33384"/>
        <dbReference type="ChEBI" id="CHEBI:35247"/>
        <dbReference type="EC" id="5.1.1.18"/>
    </reaction>
</comment>
<name>A0A316ZIW3_9BASI</name>
<evidence type="ECO:0000256" key="11">
    <source>
        <dbReference type="ARBA" id="ARBA00076108"/>
    </source>
</evidence>
<evidence type="ECO:0000256" key="1">
    <source>
        <dbReference type="ARBA" id="ARBA00001933"/>
    </source>
</evidence>
<organism evidence="15 16">
    <name type="scientific">Tilletiopsis washingtonensis</name>
    <dbReference type="NCBI Taxonomy" id="58919"/>
    <lineage>
        <taxon>Eukaryota</taxon>
        <taxon>Fungi</taxon>
        <taxon>Dikarya</taxon>
        <taxon>Basidiomycota</taxon>
        <taxon>Ustilaginomycotina</taxon>
        <taxon>Exobasidiomycetes</taxon>
        <taxon>Entylomatales</taxon>
        <taxon>Entylomatales incertae sedis</taxon>
        <taxon>Tilletiopsis</taxon>
    </lineage>
</organism>
<dbReference type="GO" id="GO:0003941">
    <property type="term" value="F:L-serine ammonia-lyase activity"/>
    <property type="evidence" value="ECO:0007669"/>
    <property type="project" value="TreeGrafter"/>
</dbReference>
<comment type="similarity">
    <text evidence="2">Belongs to the serine/threonine dehydratase family.</text>
</comment>
<comment type="catalytic activity">
    <reaction evidence="6">
        <text>D-serine = pyruvate + NH4(+)</text>
        <dbReference type="Rhea" id="RHEA:13977"/>
        <dbReference type="ChEBI" id="CHEBI:15361"/>
        <dbReference type="ChEBI" id="CHEBI:28938"/>
        <dbReference type="ChEBI" id="CHEBI:35247"/>
        <dbReference type="EC" id="4.3.1.18"/>
    </reaction>
</comment>
<evidence type="ECO:0000313" key="16">
    <source>
        <dbReference type="Proteomes" id="UP000245946"/>
    </source>
</evidence>
<dbReference type="FunFam" id="3.40.50.1100:FF:000041">
    <property type="entry name" value="Threonine ammonia-lyase, variant"/>
    <property type="match status" value="1"/>
</dbReference>
<dbReference type="InterPro" id="IPR036052">
    <property type="entry name" value="TrpB-like_PALP_sf"/>
</dbReference>
<dbReference type="GO" id="GO:0005524">
    <property type="term" value="F:ATP binding"/>
    <property type="evidence" value="ECO:0007669"/>
    <property type="project" value="TreeGrafter"/>
</dbReference>
<evidence type="ECO:0000256" key="10">
    <source>
        <dbReference type="ARBA" id="ARBA00070760"/>
    </source>
</evidence>
<dbReference type="GO" id="GO:0000287">
    <property type="term" value="F:magnesium ion binding"/>
    <property type="evidence" value="ECO:0007669"/>
    <property type="project" value="TreeGrafter"/>
</dbReference>
<feature type="domain" description="Tryptophan synthase beta chain-like PALP" evidence="14">
    <location>
        <begin position="19"/>
        <end position="350"/>
    </location>
</feature>
<evidence type="ECO:0000256" key="4">
    <source>
        <dbReference type="ARBA" id="ARBA00023239"/>
    </source>
</evidence>
<comment type="cofactor">
    <cofactor evidence="1">
        <name>pyridoxal 5'-phosphate</name>
        <dbReference type="ChEBI" id="CHEBI:597326"/>
    </cofactor>
</comment>
<dbReference type="STRING" id="58919.A0A316ZIW3"/>
<dbReference type="InterPro" id="IPR001926">
    <property type="entry name" value="TrpB-like_PALP"/>
</dbReference>
<dbReference type="AlphaFoldDB" id="A0A316ZIW3"/>
<evidence type="ECO:0000256" key="9">
    <source>
        <dbReference type="ARBA" id="ARBA00066592"/>
    </source>
</evidence>
<comment type="function">
    <text evidence="8">Catalyzes the synthesis of D-serine from L-serine. D-serine is a key coagonist with glutamate at NMDA receptors. Has dehydratase activity towards both L-serine and D-serine.</text>
</comment>
<accession>A0A316ZIW3</accession>
<dbReference type="GO" id="GO:0008721">
    <property type="term" value="F:D-serine ammonia-lyase activity"/>
    <property type="evidence" value="ECO:0007669"/>
    <property type="project" value="UniProtKB-EC"/>
</dbReference>
<dbReference type="SUPFAM" id="SSF53686">
    <property type="entry name" value="Tryptophan synthase beta subunit-like PLP-dependent enzymes"/>
    <property type="match status" value="1"/>
</dbReference>
<sequence>MGAPALVTLDDIRAAHERIRPHVHRTPLLTSAALDALASARLCRPDERVRVRLALKSEHLQKVGAFKMRGATNATLRHLEEVRKAEPDFDVARLALVTHSSGNHAAALAAAAASVGAKAHVVMPSNAPGVKKAAVAGYGARIYFCEPTLVARETTAERVMEEQRAAGAHAVFVHPYDEAWVIAGQGTLGIELHQQVAQLEQRAACSHAAEASASAADPSPNAWQRRGTDEPQLDFVVAPVGGGGMMSGVSTAVTSLDKRIEVHGAEPADADDAYRSVQSGSVQPAVVPARTICDGLLTSLSERTFAHVQAHVKEIHLVDDRETLAAMRLVYERMKQVIEPSSATSLAVVLSSDSFRDAVRPAIEAKARSLADGEHAEIRIVLVITGGNVELSKLVRAMEQAEETQS</sequence>
<keyword evidence="16" id="KW-1185">Reference proteome</keyword>
<dbReference type="GeneID" id="37268010"/>
<dbReference type="GO" id="GO:0006563">
    <property type="term" value="P:L-serine metabolic process"/>
    <property type="evidence" value="ECO:0007669"/>
    <property type="project" value="UniProtKB-ARBA"/>
</dbReference>
<evidence type="ECO:0000256" key="6">
    <source>
        <dbReference type="ARBA" id="ARBA00050422"/>
    </source>
</evidence>
<dbReference type="PANTHER" id="PTHR43050">
    <property type="entry name" value="SERINE / THREONINE RACEMASE FAMILY MEMBER"/>
    <property type="match status" value="1"/>
</dbReference>
<evidence type="ECO:0000256" key="5">
    <source>
        <dbReference type="ARBA" id="ARBA00031418"/>
    </source>
</evidence>
<keyword evidence="4" id="KW-0456">Lyase</keyword>
<dbReference type="GO" id="GO:0018114">
    <property type="term" value="F:threonine racemase activity"/>
    <property type="evidence" value="ECO:0007669"/>
    <property type="project" value="TreeGrafter"/>
</dbReference>
<evidence type="ECO:0000256" key="12">
    <source>
        <dbReference type="ARBA" id="ARBA00081060"/>
    </source>
</evidence>
<dbReference type="Pfam" id="PF00291">
    <property type="entry name" value="PALP"/>
    <property type="match status" value="1"/>
</dbReference>
<dbReference type="RefSeq" id="XP_025601307.1">
    <property type="nucleotide sequence ID" value="XM_025740464.1"/>
</dbReference>
<reference evidence="15 16" key="1">
    <citation type="journal article" date="2018" name="Mol. Biol. Evol.">
        <title>Broad Genomic Sampling Reveals a Smut Pathogenic Ancestry of the Fungal Clade Ustilaginomycotina.</title>
        <authorList>
            <person name="Kijpornyongpan T."/>
            <person name="Mondo S.J."/>
            <person name="Barry K."/>
            <person name="Sandor L."/>
            <person name="Lee J."/>
            <person name="Lipzen A."/>
            <person name="Pangilinan J."/>
            <person name="LaButti K."/>
            <person name="Hainaut M."/>
            <person name="Henrissat B."/>
            <person name="Grigoriev I.V."/>
            <person name="Spatafora J.W."/>
            <person name="Aime M.C."/>
        </authorList>
    </citation>
    <scope>NUCLEOTIDE SEQUENCE [LARGE SCALE GENOMIC DNA]</scope>
    <source>
        <strain evidence="15 16">MCA 4186</strain>
    </source>
</reference>
<evidence type="ECO:0000256" key="3">
    <source>
        <dbReference type="ARBA" id="ARBA00022898"/>
    </source>
</evidence>
<evidence type="ECO:0000256" key="13">
    <source>
        <dbReference type="ARBA" id="ARBA00081761"/>
    </source>
</evidence>
<protein>
    <recommendedName>
        <fullName evidence="10">Serine racemase</fullName>
        <ecNumber evidence="9">5.1.1.18</ecNumber>
    </recommendedName>
    <alternativeName>
        <fullName evidence="11">D-serine ammonia-lyase</fullName>
    </alternativeName>
    <alternativeName>
        <fullName evidence="13">D-serine dehydratase</fullName>
    </alternativeName>
    <alternativeName>
        <fullName evidence="12">L-serine ammonia-lyase</fullName>
    </alternativeName>
    <alternativeName>
        <fullName evidence="5">L-serine dehydratase</fullName>
    </alternativeName>
</protein>
<proteinExistence type="inferred from homology"/>
<evidence type="ECO:0000256" key="2">
    <source>
        <dbReference type="ARBA" id="ARBA00010869"/>
    </source>
</evidence>
<dbReference type="GO" id="GO:0070179">
    <property type="term" value="P:D-serine biosynthetic process"/>
    <property type="evidence" value="ECO:0007669"/>
    <property type="project" value="TreeGrafter"/>
</dbReference>
<dbReference type="EC" id="5.1.1.18" evidence="9"/>
<keyword evidence="3" id="KW-0663">Pyridoxal phosphate</keyword>
<dbReference type="PANTHER" id="PTHR43050:SF1">
    <property type="entry name" value="SERINE RACEMASE"/>
    <property type="match status" value="1"/>
</dbReference>
<evidence type="ECO:0000256" key="8">
    <source>
        <dbReference type="ARBA" id="ARBA00056426"/>
    </source>
</evidence>
<evidence type="ECO:0000313" key="15">
    <source>
        <dbReference type="EMBL" id="PWO01029.1"/>
    </source>
</evidence>
<dbReference type="GO" id="GO:0030170">
    <property type="term" value="F:pyridoxal phosphate binding"/>
    <property type="evidence" value="ECO:0007669"/>
    <property type="project" value="TreeGrafter"/>
</dbReference>
<dbReference type="Gene3D" id="3.40.50.1100">
    <property type="match status" value="2"/>
</dbReference>
<dbReference type="Proteomes" id="UP000245946">
    <property type="component" value="Unassembled WGS sequence"/>
</dbReference>
<dbReference type="OrthoDB" id="271064at2759"/>
<evidence type="ECO:0000256" key="7">
    <source>
        <dbReference type="ARBA" id="ARBA00051769"/>
    </source>
</evidence>